<dbReference type="PANTHER" id="PTHR12507">
    <property type="entry name" value="REDUCED GROWTH PHENOTYPE 1 RGP1, YEAST -RELATED"/>
    <property type="match status" value="1"/>
</dbReference>
<feature type="compositionally biased region" description="Low complexity" evidence="1">
    <location>
        <begin position="403"/>
        <end position="414"/>
    </location>
</feature>
<dbReference type="InterPro" id="IPR014848">
    <property type="entry name" value="Rgp1"/>
</dbReference>
<gene>
    <name evidence="2" type="primary">ABSGL_08310.1 scaffold 9741</name>
</gene>
<dbReference type="InParanoid" id="A0A168PJP6"/>
<keyword evidence="3" id="KW-1185">Reference proteome</keyword>
<dbReference type="FunCoup" id="A0A168PJP6">
    <property type="interactions" value="41"/>
</dbReference>
<feature type="compositionally biased region" description="Low complexity" evidence="1">
    <location>
        <begin position="168"/>
        <end position="201"/>
    </location>
</feature>
<accession>A0A168PJP6</accession>
<feature type="compositionally biased region" description="Polar residues" evidence="1">
    <location>
        <begin position="55"/>
        <end position="65"/>
    </location>
</feature>
<evidence type="ECO:0000313" key="3">
    <source>
        <dbReference type="Proteomes" id="UP000078561"/>
    </source>
</evidence>
<feature type="compositionally biased region" description="Polar residues" evidence="1">
    <location>
        <begin position="1"/>
        <end position="12"/>
    </location>
</feature>
<dbReference type="STRING" id="4829.A0A168PJP6"/>
<feature type="region of interest" description="Disordered" evidence="1">
    <location>
        <begin position="395"/>
        <end position="444"/>
    </location>
</feature>
<feature type="compositionally biased region" description="Polar residues" evidence="1">
    <location>
        <begin position="94"/>
        <end position="103"/>
    </location>
</feature>
<dbReference type="Proteomes" id="UP000078561">
    <property type="component" value="Unassembled WGS sequence"/>
</dbReference>
<proteinExistence type="predicted"/>
<protein>
    <recommendedName>
        <fullName evidence="4">Rgp1-domain-containing protein</fullName>
    </recommendedName>
</protein>
<reference evidence="2" key="1">
    <citation type="submission" date="2016-04" db="EMBL/GenBank/DDBJ databases">
        <authorList>
            <person name="Evans L.H."/>
            <person name="Alamgir A."/>
            <person name="Owens N."/>
            <person name="Weber N.D."/>
            <person name="Virtaneva K."/>
            <person name="Barbian K."/>
            <person name="Babar A."/>
            <person name="Rosenke K."/>
        </authorList>
    </citation>
    <scope>NUCLEOTIDE SEQUENCE [LARGE SCALE GENOMIC DNA]</scope>
    <source>
        <strain evidence="2">CBS 101.48</strain>
    </source>
</reference>
<dbReference type="EMBL" id="LT553855">
    <property type="protein sequence ID" value="SAM02517.1"/>
    <property type="molecule type" value="Genomic_DNA"/>
</dbReference>
<feature type="compositionally biased region" description="Basic and acidic residues" evidence="1">
    <location>
        <begin position="104"/>
        <end position="127"/>
    </location>
</feature>
<dbReference type="Pfam" id="PF08737">
    <property type="entry name" value="Rgp1"/>
    <property type="match status" value="1"/>
</dbReference>
<evidence type="ECO:0000313" key="2">
    <source>
        <dbReference type="EMBL" id="SAM02517.1"/>
    </source>
</evidence>
<feature type="region of interest" description="Disordered" evidence="1">
    <location>
        <begin position="1"/>
        <end position="65"/>
    </location>
</feature>
<evidence type="ECO:0008006" key="4">
    <source>
        <dbReference type="Google" id="ProtNLM"/>
    </source>
</evidence>
<name>A0A168PJP6_ABSGL</name>
<feature type="compositionally biased region" description="Polar residues" evidence="1">
    <location>
        <begin position="29"/>
        <end position="45"/>
    </location>
</feature>
<dbReference type="AlphaFoldDB" id="A0A168PJP6"/>
<dbReference type="OMA" id="ANFDICK"/>
<organism evidence="2">
    <name type="scientific">Absidia glauca</name>
    <name type="common">Pin mould</name>
    <dbReference type="NCBI Taxonomy" id="4829"/>
    <lineage>
        <taxon>Eukaryota</taxon>
        <taxon>Fungi</taxon>
        <taxon>Fungi incertae sedis</taxon>
        <taxon>Mucoromycota</taxon>
        <taxon>Mucoromycotina</taxon>
        <taxon>Mucoromycetes</taxon>
        <taxon>Mucorales</taxon>
        <taxon>Cunninghamellaceae</taxon>
        <taxon>Absidia</taxon>
    </lineage>
</organism>
<feature type="region of interest" description="Disordered" evidence="1">
    <location>
        <begin position="82"/>
        <end position="136"/>
    </location>
</feature>
<evidence type="ECO:0000256" key="1">
    <source>
        <dbReference type="SAM" id="MobiDB-lite"/>
    </source>
</evidence>
<feature type="region of interest" description="Disordered" evidence="1">
    <location>
        <begin position="168"/>
        <end position="219"/>
    </location>
</feature>
<dbReference type="OrthoDB" id="1918at2759"/>
<sequence>MPKPISASSSITRQDRHKSPPPEGPYNNCKATNGHSRSPSTSSAHDMSPELPPSESITEQVSNGGSRSLTWLATSTLAYLAGYSSDAHPPDSKAPNTTTTQLHNDSRMHTEKVRETTWEKQDSRSHSTDPPQPDDINDLIAVELDSHDNITPRTSIDTLASTYIHPALSSRRSSTDSLASSHPYYSSSQSTTTQQQQNHSSGPSAPPRRLSRLLKSPSTPSLMKKTEHLLWGSAQVVGQFVVDPTLINNNEFAPLKQRTMYRPQGAGFGGGGGLWNGKHDSKIDTRTTPVFSTPPSILFVDLDLAPGETKKYTYKLRLPNDLPPSHRGKSIRFNYYLVVGTQRAGRANGMQQQGQVFQLRFRVLNHVSEDGSVPIYDLMNPVVMYKDEAQVELVQDHTKSKRSASISSITSLSLSPPPTNLQHTNNAHDANGHPSAHSASPERAKERRAFMDYVNQLVEKSTNGHDDIHEITRRESDAYDEQRISFDGEDDVMTEQDYRKTCAQVVSRLTHASRKAMYDLCKNNQRVAKLQLTKMAHRLGEPILGVLDFGKASISTYKASIHLFGKPGTRGVKYILTSTTAHRAGLAKVSLRIPYFLPESSTPGLFSSHPCNGFTRLPNHRRFEFITNNLSKTADVVVSSPYLPVNIDQRQRHFQAHQQVQVSTFDCNIPVKIYGSPSGSDRGHPHTFSVQ</sequence>